<dbReference type="Proteomes" id="UP001195483">
    <property type="component" value="Unassembled WGS sequence"/>
</dbReference>
<dbReference type="GO" id="GO:0005886">
    <property type="term" value="C:plasma membrane"/>
    <property type="evidence" value="ECO:0007669"/>
    <property type="project" value="UniProtKB-SubCell"/>
</dbReference>
<feature type="transmembrane region" description="Helical" evidence="12">
    <location>
        <begin position="458"/>
        <end position="478"/>
    </location>
</feature>
<evidence type="ECO:0000313" key="14">
    <source>
        <dbReference type="Proteomes" id="UP001195483"/>
    </source>
</evidence>
<dbReference type="PANTHER" id="PTHR21522">
    <property type="entry name" value="PROTON CHANNEL OTOP"/>
    <property type="match status" value="1"/>
</dbReference>
<feature type="transmembrane region" description="Helical" evidence="12">
    <location>
        <begin position="269"/>
        <end position="294"/>
    </location>
</feature>
<feature type="transmembrane region" description="Helical" evidence="12">
    <location>
        <begin position="635"/>
        <end position="655"/>
    </location>
</feature>
<evidence type="ECO:0000256" key="7">
    <source>
        <dbReference type="ARBA" id="ARBA00022989"/>
    </source>
</evidence>
<evidence type="ECO:0000256" key="4">
    <source>
        <dbReference type="ARBA" id="ARBA00022475"/>
    </source>
</evidence>
<evidence type="ECO:0000256" key="9">
    <source>
        <dbReference type="ARBA" id="ARBA00023136"/>
    </source>
</evidence>
<dbReference type="Pfam" id="PF03189">
    <property type="entry name" value="Otopetrin"/>
    <property type="match status" value="2"/>
</dbReference>
<organism evidence="13 14">
    <name type="scientific">Potamilus streckersoni</name>
    <dbReference type="NCBI Taxonomy" id="2493646"/>
    <lineage>
        <taxon>Eukaryota</taxon>
        <taxon>Metazoa</taxon>
        <taxon>Spiralia</taxon>
        <taxon>Lophotrochozoa</taxon>
        <taxon>Mollusca</taxon>
        <taxon>Bivalvia</taxon>
        <taxon>Autobranchia</taxon>
        <taxon>Heteroconchia</taxon>
        <taxon>Palaeoheterodonta</taxon>
        <taxon>Unionida</taxon>
        <taxon>Unionoidea</taxon>
        <taxon>Unionidae</taxon>
        <taxon>Ambleminae</taxon>
        <taxon>Lampsilini</taxon>
        <taxon>Potamilus</taxon>
    </lineage>
</organism>
<evidence type="ECO:0000256" key="8">
    <source>
        <dbReference type="ARBA" id="ARBA00023065"/>
    </source>
</evidence>
<dbReference type="AlphaFoldDB" id="A0AAE0SWI9"/>
<keyword evidence="5 12" id="KW-0812">Transmembrane</keyword>
<dbReference type="InterPro" id="IPR004878">
    <property type="entry name" value="Otopetrin"/>
</dbReference>
<comment type="similarity">
    <text evidence="2">Belongs to the otopetrin family.</text>
</comment>
<name>A0AAE0SWI9_9BIVA</name>
<evidence type="ECO:0000256" key="6">
    <source>
        <dbReference type="ARBA" id="ARBA00022781"/>
    </source>
</evidence>
<protein>
    <recommendedName>
        <fullName evidence="15">Otopetrin</fullName>
    </recommendedName>
</protein>
<gene>
    <name evidence="13" type="ORF">CHS0354_012831</name>
</gene>
<feature type="compositionally biased region" description="Polar residues" evidence="11">
    <location>
        <begin position="36"/>
        <end position="48"/>
    </location>
</feature>
<keyword evidence="9 12" id="KW-0472">Membrane</keyword>
<evidence type="ECO:0000256" key="11">
    <source>
        <dbReference type="SAM" id="MobiDB-lite"/>
    </source>
</evidence>
<dbReference type="EMBL" id="JAEAOA010000772">
    <property type="protein sequence ID" value="KAK3599223.1"/>
    <property type="molecule type" value="Genomic_DNA"/>
</dbReference>
<accession>A0AAE0SWI9</accession>
<keyword evidence="7 12" id="KW-1133">Transmembrane helix</keyword>
<feature type="transmembrane region" description="Helical" evidence="12">
    <location>
        <begin position="490"/>
        <end position="512"/>
    </location>
</feature>
<feature type="transmembrane region" description="Helical" evidence="12">
    <location>
        <begin position="401"/>
        <end position="421"/>
    </location>
</feature>
<feature type="transmembrane region" description="Helical" evidence="12">
    <location>
        <begin position="306"/>
        <end position="326"/>
    </location>
</feature>
<evidence type="ECO:0000256" key="2">
    <source>
        <dbReference type="ARBA" id="ARBA00006513"/>
    </source>
</evidence>
<comment type="subcellular location">
    <subcellularLocation>
        <location evidence="1">Cell membrane</location>
        <topology evidence="1">Multi-pass membrane protein</topology>
    </subcellularLocation>
</comment>
<keyword evidence="8" id="KW-0406">Ion transport</keyword>
<reference evidence="13" key="2">
    <citation type="journal article" date="2021" name="Genome Biol. Evol.">
        <title>Developing a high-quality reference genome for a parasitic bivalve with doubly uniparental inheritance (Bivalvia: Unionida).</title>
        <authorList>
            <person name="Smith C.H."/>
        </authorList>
    </citation>
    <scope>NUCLEOTIDE SEQUENCE</scope>
    <source>
        <strain evidence="13">CHS0354</strain>
        <tissue evidence="13">Mantle</tissue>
    </source>
</reference>
<evidence type="ECO:0000313" key="13">
    <source>
        <dbReference type="EMBL" id="KAK3599223.1"/>
    </source>
</evidence>
<evidence type="ECO:0000256" key="1">
    <source>
        <dbReference type="ARBA" id="ARBA00004651"/>
    </source>
</evidence>
<feature type="transmembrane region" description="Helical" evidence="12">
    <location>
        <begin position="604"/>
        <end position="623"/>
    </location>
</feature>
<feature type="transmembrane region" description="Helical" evidence="12">
    <location>
        <begin position="562"/>
        <end position="583"/>
    </location>
</feature>
<evidence type="ECO:0000256" key="12">
    <source>
        <dbReference type="SAM" id="Phobius"/>
    </source>
</evidence>
<comment type="caution">
    <text evidence="13">The sequence shown here is derived from an EMBL/GenBank/DDBJ whole genome shotgun (WGS) entry which is preliminary data.</text>
</comment>
<dbReference type="GO" id="GO:0015252">
    <property type="term" value="F:proton channel activity"/>
    <property type="evidence" value="ECO:0007669"/>
    <property type="project" value="InterPro"/>
</dbReference>
<evidence type="ECO:0000256" key="5">
    <source>
        <dbReference type="ARBA" id="ARBA00022692"/>
    </source>
</evidence>
<evidence type="ECO:0008006" key="15">
    <source>
        <dbReference type="Google" id="ProtNLM"/>
    </source>
</evidence>
<reference evidence="13" key="3">
    <citation type="submission" date="2023-05" db="EMBL/GenBank/DDBJ databases">
        <authorList>
            <person name="Smith C.H."/>
        </authorList>
    </citation>
    <scope>NUCLEOTIDE SEQUENCE</scope>
    <source>
        <strain evidence="13">CHS0354</strain>
        <tissue evidence="13">Mantle</tissue>
    </source>
</reference>
<reference evidence="13" key="1">
    <citation type="journal article" date="2021" name="Genome Biol. Evol.">
        <title>A High-Quality Reference Genome for a Parasitic Bivalve with Doubly Uniparental Inheritance (Bivalvia: Unionida).</title>
        <authorList>
            <person name="Smith C.H."/>
        </authorList>
    </citation>
    <scope>NUCLEOTIDE SEQUENCE</scope>
    <source>
        <strain evidence="13">CHS0354</strain>
    </source>
</reference>
<feature type="transmembrane region" description="Helical" evidence="12">
    <location>
        <begin position="338"/>
        <end position="360"/>
    </location>
</feature>
<evidence type="ECO:0000256" key="10">
    <source>
        <dbReference type="ARBA" id="ARBA00023303"/>
    </source>
</evidence>
<keyword evidence="10" id="KW-0407">Ion channel</keyword>
<sequence length="677" mass="76018">MRSGVYIVNEPRAESNNASEPDHVFLNNMEGEANKVVQTPEDQGQLVQPDQVPPNTPNGNTETSVEQKEELEEIKVKDGQTEMPLDVPPMAQEESVNISLEPQGESTPQKINSKRKRTLTLPPLYRSSLVRLICGLYALLIIVLSTVFATATSLTAKERQHLYYLEIFLVYLYLTSLLILVYFQVVILRGVKVKASYFETNIRVTVRPDGSIAKSPTASPHPNRHFALPEEEQPLDNGKEEQISISSRHSQLVLPADGSVAHVGEGINFYLRLGALAFAFGSVTLDGFHIASYFETLGMESCKSSIFILVYVMHLLFTFFQTFFLFKNHKLVIDKQKARVRFGMMHLMATNIAVLLVTIITETAEDYRLKNYQENKLVNVSKDAVKSCYDDLTLARTSSPYLFPCTIIYSIIAAGIIYRLYQYIGMKIKQRWPSHTSLTSSVPQGATSIDCEKANKGLFLGLLVAVVTLIAMATFFVFENRISDTNTAIKVFFVTEIALMVVTALGIVWGYVRLARLKFLENYFFTVDSVLLIVALAGTYIYLCFILISVASEIGSHGVTGILSIITIILALIQATMHTIFVLDGLCRCAENDEQMGQKPGRAVVTFLLVCNLALWVVSMFEVKKTQVVQIHIDFYGILAWNIINHLCVPLLIFFRFHSAICLSKIWFNAYQKEKQI</sequence>
<feature type="transmembrane region" description="Helical" evidence="12">
    <location>
        <begin position="524"/>
        <end position="550"/>
    </location>
</feature>
<keyword evidence="6" id="KW-0375">Hydrogen ion transport</keyword>
<proteinExistence type="inferred from homology"/>
<keyword evidence="4" id="KW-1003">Cell membrane</keyword>
<keyword evidence="3" id="KW-0813">Transport</keyword>
<evidence type="ECO:0000256" key="3">
    <source>
        <dbReference type="ARBA" id="ARBA00022448"/>
    </source>
</evidence>
<feature type="region of interest" description="Disordered" evidence="11">
    <location>
        <begin position="1"/>
        <end position="69"/>
    </location>
</feature>
<feature type="transmembrane region" description="Helical" evidence="12">
    <location>
        <begin position="129"/>
        <end position="151"/>
    </location>
</feature>
<keyword evidence="14" id="KW-1185">Reference proteome</keyword>
<dbReference type="PANTHER" id="PTHR21522:SF32">
    <property type="entry name" value="OTOPETRIN-2"/>
    <property type="match status" value="1"/>
</dbReference>
<feature type="transmembrane region" description="Helical" evidence="12">
    <location>
        <begin position="163"/>
        <end position="188"/>
    </location>
</feature>